<keyword evidence="2" id="KW-1185">Reference proteome</keyword>
<organism evidence="1 2">
    <name type="scientific">Diphasiastrum complanatum</name>
    <name type="common">Issler's clubmoss</name>
    <name type="synonym">Lycopodium complanatum</name>
    <dbReference type="NCBI Taxonomy" id="34168"/>
    <lineage>
        <taxon>Eukaryota</taxon>
        <taxon>Viridiplantae</taxon>
        <taxon>Streptophyta</taxon>
        <taxon>Embryophyta</taxon>
        <taxon>Tracheophyta</taxon>
        <taxon>Lycopodiopsida</taxon>
        <taxon>Lycopodiales</taxon>
        <taxon>Lycopodiaceae</taxon>
        <taxon>Lycopodioideae</taxon>
        <taxon>Diphasiastrum</taxon>
    </lineage>
</organism>
<comment type="caution">
    <text evidence="1">The sequence shown here is derived from an EMBL/GenBank/DDBJ whole genome shotgun (WGS) entry which is preliminary data.</text>
</comment>
<name>A0ACC2C0H7_DIPCM</name>
<protein>
    <submittedName>
        <fullName evidence="1">Uncharacterized protein</fullName>
    </submittedName>
</protein>
<evidence type="ECO:0000313" key="2">
    <source>
        <dbReference type="Proteomes" id="UP001162992"/>
    </source>
</evidence>
<dbReference type="Proteomes" id="UP001162992">
    <property type="component" value="Chromosome 12"/>
</dbReference>
<sequence length="285" mass="31170">MEYSGNARSCSGSKLMVLLLLQHILLAEFCTAQLFPAADALRSAGYTVITDLLQVTSTVSQLPRQFTLFAPLDTAFAFLMADPARADLLRYHVATQRLVFDNLTSLPLGARIETMLPDHTILVTSLEGELLRAGHLSLDGVQIVEPDLFVNEEIAVHGIAEVMNPYIFGVDLRINSTQSVPEARLPLINLTDVIPPLVTLPEPGQLTPNVGFALSQAGLLKSQKVQDRLEGNPSPRLKGAHHLESTSELVSEPAIKQDLSPHDHEKQLLEKLIYDSLAATDKENL</sequence>
<evidence type="ECO:0000313" key="1">
    <source>
        <dbReference type="EMBL" id="KAJ7535299.1"/>
    </source>
</evidence>
<reference evidence="2" key="1">
    <citation type="journal article" date="2024" name="Proc. Natl. Acad. Sci. U.S.A.">
        <title>Extraordinary preservation of gene collinearity over three hundred million years revealed in homosporous lycophytes.</title>
        <authorList>
            <person name="Li C."/>
            <person name="Wickell D."/>
            <person name="Kuo L.Y."/>
            <person name="Chen X."/>
            <person name="Nie B."/>
            <person name="Liao X."/>
            <person name="Peng D."/>
            <person name="Ji J."/>
            <person name="Jenkins J."/>
            <person name="Williams M."/>
            <person name="Shu S."/>
            <person name="Plott C."/>
            <person name="Barry K."/>
            <person name="Rajasekar S."/>
            <person name="Grimwood J."/>
            <person name="Han X."/>
            <person name="Sun S."/>
            <person name="Hou Z."/>
            <person name="He W."/>
            <person name="Dai G."/>
            <person name="Sun C."/>
            <person name="Schmutz J."/>
            <person name="Leebens-Mack J.H."/>
            <person name="Li F.W."/>
            <person name="Wang L."/>
        </authorList>
    </citation>
    <scope>NUCLEOTIDE SEQUENCE [LARGE SCALE GENOMIC DNA]</scope>
    <source>
        <strain evidence="2">cv. PW_Plant_1</strain>
    </source>
</reference>
<dbReference type="EMBL" id="CM055103">
    <property type="protein sequence ID" value="KAJ7535299.1"/>
    <property type="molecule type" value="Genomic_DNA"/>
</dbReference>
<gene>
    <name evidence="1" type="ORF">O6H91_12G026700</name>
</gene>
<accession>A0ACC2C0H7</accession>
<proteinExistence type="predicted"/>